<accession>A0A1C3DUC4</accession>
<dbReference type="Proteomes" id="UP000480943">
    <property type="component" value="Unassembled WGS sequence"/>
</dbReference>
<dbReference type="PANTHER" id="PTHR30305:SF3">
    <property type="entry name" value="PROTEIN YJDM"/>
    <property type="match status" value="1"/>
</dbReference>
<proteinExistence type="predicted"/>
<dbReference type="SUPFAM" id="SSF82057">
    <property type="entry name" value="Prokaryotic SH3-related domain"/>
    <property type="match status" value="1"/>
</dbReference>
<evidence type="ECO:0000259" key="1">
    <source>
        <dbReference type="SMART" id="SM00782"/>
    </source>
</evidence>
<sequence length="191" mass="20935">MTIEQALKDRSGNKCELCSSEDNLHVHNVAASADKSAGCCVYLCDTCSTQIENPEATDENHWRCLNDSMWSQVPAVQVMAYRQLKRLSTTTDWAMDLVDMMYLEDDVREWAEKGLVAEAEAAVPTLDSNGAALQAGDTVTIIKDLPVKGSSMVIKRGTAVRNISLTDNPLHIQGRADGVQMVIIAAYTKKN</sequence>
<dbReference type="AlphaFoldDB" id="A0A1C3DUC4"/>
<dbReference type="PANTHER" id="PTHR30305">
    <property type="entry name" value="PROTEIN YJDM-RELATED"/>
    <property type="match status" value="1"/>
</dbReference>
<dbReference type="InterPro" id="IPR013991">
    <property type="entry name" value="PhnaA_N_proteobac"/>
</dbReference>
<name>A0A1C3DUC4_PHODD</name>
<dbReference type="KEGG" id="pds:CAY62_15100"/>
<protein>
    <submittedName>
        <fullName evidence="2">PhnA domain protein</fullName>
    </submittedName>
</protein>
<evidence type="ECO:0000313" key="2">
    <source>
        <dbReference type="EMBL" id="KAB1173654.1"/>
    </source>
</evidence>
<dbReference type="SMART" id="SM00782">
    <property type="entry name" value="PhnA_Zn_Ribbon"/>
    <property type="match status" value="1"/>
</dbReference>
<dbReference type="InterPro" id="IPR013988">
    <property type="entry name" value="YjdM_C"/>
</dbReference>
<evidence type="ECO:0000313" key="3">
    <source>
        <dbReference type="Proteomes" id="UP000480943"/>
    </source>
</evidence>
<dbReference type="Gene3D" id="2.30.30.40">
    <property type="entry name" value="SH3 Domains"/>
    <property type="match status" value="1"/>
</dbReference>
<dbReference type="GeneID" id="93399766"/>
<gene>
    <name evidence="2" type="ORF">F6450_19800</name>
</gene>
<dbReference type="EMBL" id="VZUQ01000097">
    <property type="protein sequence ID" value="KAB1173654.1"/>
    <property type="molecule type" value="Genomic_DNA"/>
</dbReference>
<reference evidence="2 3" key="1">
    <citation type="submission" date="2019-09" db="EMBL/GenBank/DDBJ databases">
        <title>Photobacterium damselae subsp. damselae CDC-2227-81, a human clinical isolate.</title>
        <authorList>
            <person name="Osorio C.R."/>
        </authorList>
    </citation>
    <scope>NUCLEOTIDE SEQUENCE [LARGE SCALE GENOMIC DNA]</scope>
    <source>
        <strain evidence="2 3">CDC-2227-81</strain>
    </source>
</reference>
<dbReference type="RefSeq" id="WP_005305389.1">
    <property type="nucleotide sequence ID" value="NZ_AP026781.1"/>
</dbReference>
<dbReference type="Pfam" id="PF03831">
    <property type="entry name" value="YjdM"/>
    <property type="match status" value="1"/>
</dbReference>
<feature type="domain" description="PhnA protein N-terminal proteobacterial" evidence="1">
    <location>
        <begin position="6"/>
        <end position="52"/>
    </location>
</feature>
<organism evidence="2 3">
    <name type="scientific">Photobacterium damselae subsp. damselae</name>
    <name type="common">Listonella damsela</name>
    <dbReference type="NCBI Taxonomy" id="85581"/>
    <lineage>
        <taxon>Bacteria</taxon>
        <taxon>Pseudomonadati</taxon>
        <taxon>Pseudomonadota</taxon>
        <taxon>Gammaproteobacteria</taxon>
        <taxon>Vibrionales</taxon>
        <taxon>Vibrionaceae</taxon>
        <taxon>Photobacterium</taxon>
    </lineage>
</organism>
<comment type="caution">
    <text evidence="2">The sequence shown here is derived from an EMBL/GenBank/DDBJ whole genome shotgun (WGS) entry which is preliminary data.</text>
</comment>